<reference evidence="12 13" key="1">
    <citation type="submission" date="2019-09" db="EMBL/GenBank/DDBJ databases">
        <authorList>
            <consortium name="DOE Joint Genome Institute"/>
            <person name="Mondo S.J."/>
            <person name="Navarro-Mendoza M.I."/>
            <person name="Perez-Arques C."/>
            <person name="Panchal S."/>
            <person name="Nicolas F.E."/>
            <person name="Ganguly P."/>
            <person name="Pangilinan J."/>
            <person name="Grigoriev I."/>
            <person name="Heitman J."/>
            <person name="Sanya K."/>
            <person name="Garre V."/>
        </authorList>
    </citation>
    <scope>NUCLEOTIDE SEQUENCE [LARGE SCALE GENOMIC DNA]</scope>
    <source>
        <strain evidence="12 13">MU402</strain>
    </source>
</reference>
<keyword evidence="4 10" id="KW-1133">Transmembrane helix</keyword>
<dbReference type="Proteomes" id="UP000469890">
    <property type="component" value="Unassembled WGS sequence"/>
</dbReference>
<comment type="caution">
    <text evidence="12">The sequence shown here is derived from an EMBL/GenBank/DDBJ whole genome shotgun (WGS) entry which is preliminary data.</text>
</comment>
<keyword evidence="5 10" id="KW-0472">Membrane</keyword>
<sequence length="277" mass="31904">MLTPAMKLPLNQDAKLEALTDAFPFPRHHHAIDSKETSIVSLSLSGERGEPLYCEKCRTVKPERTHHCRECNRCAPKMDHHCIWINGCVDESNYRHFFLFVFYVAAYACWVDINAAPMLFTNIAQQIGGSITLDFCWKAYKVYLASIYHLWRNVGWMIVNRKWVPLLTGVEGLGLEGISVHWYSVTVLGFLFGLTLLGFTGVHFYYITRNKTSIEHVASRPTYIRVDFDKSGNNYEIIPIDPKTNLYDRGFYKNWCSVMGSNPFTCLCKVYHDSHLL</sequence>
<feature type="domain" description="Palmitoyltransferase DHHC" evidence="11">
    <location>
        <begin position="50"/>
        <end position="218"/>
    </location>
</feature>
<dbReference type="GO" id="GO:0019706">
    <property type="term" value="F:protein-cysteine S-palmitoyltransferase activity"/>
    <property type="evidence" value="ECO:0007669"/>
    <property type="project" value="UniProtKB-EC"/>
</dbReference>
<protein>
    <recommendedName>
        <fullName evidence="10">Palmitoyltransferase</fullName>
        <ecNumber evidence="10">2.3.1.225</ecNumber>
    </recommendedName>
</protein>
<keyword evidence="8 10" id="KW-0012">Acyltransferase</keyword>
<evidence type="ECO:0000256" key="4">
    <source>
        <dbReference type="ARBA" id="ARBA00022989"/>
    </source>
</evidence>
<evidence type="ECO:0000313" key="13">
    <source>
        <dbReference type="Proteomes" id="UP000469890"/>
    </source>
</evidence>
<name>A0A8H4BEG7_MUCCL</name>
<keyword evidence="3 10" id="KW-0812">Transmembrane</keyword>
<evidence type="ECO:0000256" key="6">
    <source>
        <dbReference type="ARBA" id="ARBA00023139"/>
    </source>
</evidence>
<dbReference type="EC" id="2.3.1.225" evidence="10"/>
<comment type="domain">
    <text evidence="10">The DHHC domain is required for palmitoyltransferase activity.</text>
</comment>
<dbReference type="Pfam" id="PF01529">
    <property type="entry name" value="DHHC"/>
    <property type="match status" value="1"/>
</dbReference>
<gene>
    <name evidence="12" type="ORF">FB192DRAFT_1449424</name>
</gene>
<evidence type="ECO:0000259" key="11">
    <source>
        <dbReference type="Pfam" id="PF01529"/>
    </source>
</evidence>
<evidence type="ECO:0000256" key="9">
    <source>
        <dbReference type="ARBA" id="ARBA00048048"/>
    </source>
</evidence>
<dbReference type="GO" id="GO:0016020">
    <property type="term" value="C:membrane"/>
    <property type="evidence" value="ECO:0007669"/>
    <property type="project" value="UniProtKB-SubCell"/>
</dbReference>
<evidence type="ECO:0000256" key="2">
    <source>
        <dbReference type="ARBA" id="ARBA00022679"/>
    </source>
</evidence>
<feature type="transmembrane region" description="Helical" evidence="10">
    <location>
        <begin position="182"/>
        <end position="206"/>
    </location>
</feature>
<keyword evidence="2 10" id="KW-0808">Transferase</keyword>
<proteinExistence type="inferred from homology"/>
<evidence type="ECO:0000256" key="8">
    <source>
        <dbReference type="ARBA" id="ARBA00023315"/>
    </source>
</evidence>
<evidence type="ECO:0000313" key="12">
    <source>
        <dbReference type="EMBL" id="KAF1799942.1"/>
    </source>
</evidence>
<keyword evidence="7" id="KW-0449">Lipoprotein</keyword>
<evidence type="ECO:0000256" key="5">
    <source>
        <dbReference type="ARBA" id="ARBA00023136"/>
    </source>
</evidence>
<dbReference type="PROSITE" id="PS50216">
    <property type="entry name" value="DHHC"/>
    <property type="match status" value="1"/>
</dbReference>
<organism evidence="12 13">
    <name type="scientific">Mucor circinelloides f. lusitanicus</name>
    <name type="common">Mucor racemosus var. lusitanicus</name>
    <dbReference type="NCBI Taxonomy" id="29924"/>
    <lineage>
        <taxon>Eukaryota</taxon>
        <taxon>Fungi</taxon>
        <taxon>Fungi incertae sedis</taxon>
        <taxon>Mucoromycota</taxon>
        <taxon>Mucoromycotina</taxon>
        <taxon>Mucoromycetes</taxon>
        <taxon>Mucorales</taxon>
        <taxon>Mucorineae</taxon>
        <taxon>Mucoraceae</taxon>
        <taxon>Mucor</taxon>
    </lineage>
</organism>
<evidence type="ECO:0000256" key="1">
    <source>
        <dbReference type="ARBA" id="ARBA00004141"/>
    </source>
</evidence>
<accession>A0A8H4BEG7</accession>
<keyword evidence="6" id="KW-0564">Palmitate</keyword>
<dbReference type="InterPro" id="IPR001594">
    <property type="entry name" value="Palmitoyltrfase_DHHC"/>
</dbReference>
<dbReference type="EMBL" id="JAAECE010000006">
    <property type="protein sequence ID" value="KAF1799942.1"/>
    <property type="molecule type" value="Genomic_DNA"/>
</dbReference>
<comment type="similarity">
    <text evidence="10">Belongs to the DHHC palmitoyltransferase family.</text>
</comment>
<dbReference type="InterPro" id="IPR039859">
    <property type="entry name" value="PFA4/ZDH16/20/ERF2-like"/>
</dbReference>
<comment type="catalytic activity">
    <reaction evidence="9 10">
        <text>L-cysteinyl-[protein] + hexadecanoyl-CoA = S-hexadecanoyl-L-cysteinyl-[protein] + CoA</text>
        <dbReference type="Rhea" id="RHEA:36683"/>
        <dbReference type="Rhea" id="RHEA-COMP:10131"/>
        <dbReference type="Rhea" id="RHEA-COMP:11032"/>
        <dbReference type="ChEBI" id="CHEBI:29950"/>
        <dbReference type="ChEBI" id="CHEBI:57287"/>
        <dbReference type="ChEBI" id="CHEBI:57379"/>
        <dbReference type="ChEBI" id="CHEBI:74151"/>
        <dbReference type="EC" id="2.3.1.225"/>
    </reaction>
</comment>
<evidence type="ECO:0000256" key="7">
    <source>
        <dbReference type="ARBA" id="ARBA00023288"/>
    </source>
</evidence>
<feature type="transmembrane region" description="Helical" evidence="10">
    <location>
        <begin position="97"/>
        <end position="120"/>
    </location>
</feature>
<evidence type="ECO:0000256" key="10">
    <source>
        <dbReference type="RuleBase" id="RU079119"/>
    </source>
</evidence>
<evidence type="ECO:0000256" key="3">
    <source>
        <dbReference type="ARBA" id="ARBA00022692"/>
    </source>
</evidence>
<comment type="subcellular location">
    <subcellularLocation>
        <location evidence="1">Membrane</location>
        <topology evidence="1">Multi-pass membrane protein</topology>
    </subcellularLocation>
</comment>
<dbReference type="AlphaFoldDB" id="A0A8H4BEG7"/>
<dbReference type="PANTHER" id="PTHR12246">
    <property type="entry name" value="PALMITOYLTRANSFERASE ZDHHC16"/>
    <property type="match status" value="1"/>
</dbReference>